<dbReference type="EMBL" id="ASRX01000068">
    <property type="protein sequence ID" value="EYF01951.1"/>
    <property type="molecule type" value="Genomic_DNA"/>
</dbReference>
<dbReference type="Proteomes" id="UP000019678">
    <property type="component" value="Unassembled WGS sequence"/>
</dbReference>
<accession>A0A017T069</accession>
<feature type="compositionally biased region" description="Basic and acidic residues" evidence="1">
    <location>
        <begin position="24"/>
        <end position="39"/>
    </location>
</feature>
<reference evidence="2 3" key="1">
    <citation type="submission" date="2013-05" db="EMBL/GenBank/DDBJ databases">
        <title>Genome assembly of Chondromyces apiculatus DSM 436.</title>
        <authorList>
            <person name="Sharma G."/>
            <person name="Khatri I."/>
            <person name="Kaur C."/>
            <person name="Mayilraj S."/>
            <person name="Subramanian S."/>
        </authorList>
    </citation>
    <scope>NUCLEOTIDE SEQUENCE [LARGE SCALE GENOMIC DNA]</scope>
    <source>
        <strain evidence="2 3">DSM 436</strain>
    </source>
</reference>
<protein>
    <submittedName>
        <fullName evidence="2">Uncharacterized protein</fullName>
    </submittedName>
</protein>
<dbReference type="AlphaFoldDB" id="A0A017T069"/>
<keyword evidence="3" id="KW-1185">Reference proteome</keyword>
<organism evidence="2 3">
    <name type="scientific">Chondromyces apiculatus DSM 436</name>
    <dbReference type="NCBI Taxonomy" id="1192034"/>
    <lineage>
        <taxon>Bacteria</taxon>
        <taxon>Pseudomonadati</taxon>
        <taxon>Myxococcota</taxon>
        <taxon>Polyangia</taxon>
        <taxon>Polyangiales</taxon>
        <taxon>Polyangiaceae</taxon>
        <taxon>Chondromyces</taxon>
    </lineage>
</organism>
<feature type="region of interest" description="Disordered" evidence="1">
    <location>
        <begin position="1"/>
        <end position="39"/>
    </location>
</feature>
<sequence>MAGGPLDLAPHPGAVVGRRRRATQRRERNRERDRTSTGP</sequence>
<dbReference type="STRING" id="1192034.CAP_7569"/>
<evidence type="ECO:0000313" key="2">
    <source>
        <dbReference type="EMBL" id="EYF01951.1"/>
    </source>
</evidence>
<evidence type="ECO:0000313" key="3">
    <source>
        <dbReference type="Proteomes" id="UP000019678"/>
    </source>
</evidence>
<comment type="caution">
    <text evidence="2">The sequence shown here is derived from an EMBL/GenBank/DDBJ whole genome shotgun (WGS) entry which is preliminary data.</text>
</comment>
<proteinExistence type="predicted"/>
<evidence type="ECO:0000256" key="1">
    <source>
        <dbReference type="SAM" id="MobiDB-lite"/>
    </source>
</evidence>
<name>A0A017T069_9BACT</name>
<gene>
    <name evidence="2" type="ORF">CAP_7569</name>
</gene>